<evidence type="ECO:0000256" key="13">
    <source>
        <dbReference type="SAM" id="MobiDB-lite"/>
    </source>
</evidence>
<dbReference type="EMBL" id="CCAG010015463">
    <property type="status" value="NOT_ANNOTATED_CDS"/>
    <property type="molecule type" value="Genomic_DNA"/>
</dbReference>
<keyword evidence="4 11" id="KW-0479">Metal-binding</keyword>
<keyword evidence="9" id="KW-0804">Transcription</keyword>
<feature type="binding site" evidence="11">
    <location>
        <position position="273"/>
    </location>
    <ligand>
        <name>Zn(2+)</name>
        <dbReference type="ChEBI" id="CHEBI:29105"/>
    </ligand>
</feature>
<dbReference type="PANTHER" id="PTHR11447">
    <property type="entry name" value="CELLULAR TUMOR ANTIGEN P53"/>
    <property type="match status" value="1"/>
</dbReference>
<dbReference type="InterPro" id="IPR011615">
    <property type="entry name" value="p53_DNA-bd"/>
</dbReference>
<dbReference type="GO" id="GO:0000981">
    <property type="term" value="F:DNA-binding transcription factor activity, RNA polymerase II-specific"/>
    <property type="evidence" value="ECO:0007669"/>
    <property type="project" value="TreeGrafter"/>
</dbReference>
<keyword evidence="10" id="KW-0539">Nucleus</keyword>
<evidence type="ECO:0000256" key="3">
    <source>
        <dbReference type="ARBA" id="ARBA00022703"/>
    </source>
</evidence>
<keyword evidence="3" id="KW-0053">Apoptosis</keyword>
<evidence type="ECO:0000259" key="14">
    <source>
        <dbReference type="Pfam" id="PF00870"/>
    </source>
</evidence>
<evidence type="ECO:0000256" key="8">
    <source>
        <dbReference type="ARBA" id="ARBA00023159"/>
    </source>
</evidence>
<dbReference type="Pfam" id="PF00870">
    <property type="entry name" value="P53"/>
    <property type="match status" value="1"/>
</dbReference>
<dbReference type="GO" id="GO:0005634">
    <property type="term" value="C:nucleus"/>
    <property type="evidence" value="ECO:0007669"/>
    <property type="project" value="UniProtKB-SubCell"/>
</dbReference>
<evidence type="ECO:0000313" key="16">
    <source>
        <dbReference type="Proteomes" id="UP000092444"/>
    </source>
</evidence>
<dbReference type="GO" id="GO:0000978">
    <property type="term" value="F:RNA polymerase II cis-regulatory region sequence-specific DNA binding"/>
    <property type="evidence" value="ECO:0007669"/>
    <property type="project" value="TreeGrafter"/>
</dbReference>
<comment type="similarity">
    <text evidence="2">Belongs to the p53 family.</text>
</comment>
<name>A0A1B0G0N7_GLOMM</name>
<reference evidence="15" key="1">
    <citation type="submission" date="2020-05" db="UniProtKB">
        <authorList>
            <consortium name="EnsemblMetazoa"/>
        </authorList>
    </citation>
    <scope>IDENTIFICATION</scope>
    <source>
        <strain evidence="15">Yale</strain>
    </source>
</reference>
<evidence type="ECO:0000256" key="7">
    <source>
        <dbReference type="ARBA" id="ARBA00023125"/>
    </source>
</evidence>
<evidence type="ECO:0000256" key="1">
    <source>
        <dbReference type="ARBA" id="ARBA00004123"/>
    </source>
</evidence>
<evidence type="ECO:0000256" key="4">
    <source>
        <dbReference type="ARBA" id="ARBA00022723"/>
    </source>
</evidence>
<dbReference type="InterPro" id="IPR002117">
    <property type="entry name" value="p53_tumour_suppressor"/>
</dbReference>
<feature type="binding site" evidence="11">
    <location>
        <position position="340"/>
    </location>
    <ligand>
        <name>Zn(2+)</name>
        <dbReference type="ChEBI" id="CHEBI:29105"/>
    </ligand>
</feature>
<proteinExistence type="inferred from homology"/>
<organism evidence="15 16">
    <name type="scientific">Glossina morsitans morsitans</name>
    <name type="common">Savannah tsetse fly</name>
    <dbReference type="NCBI Taxonomy" id="37546"/>
    <lineage>
        <taxon>Eukaryota</taxon>
        <taxon>Metazoa</taxon>
        <taxon>Ecdysozoa</taxon>
        <taxon>Arthropoda</taxon>
        <taxon>Hexapoda</taxon>
        <taxon>Insecta</taxon>
        <taxon>Pterygota</taxon>
        <taxon>Neoptera</taxon>
        <taxon>Endopterygota</taxon>
        <taxon>Diptera</taxon>
        <taxon>Brachycera</taxon>
        <taxon>Muscomorpha</taxon>
        <taxon>Hippoboscoidea</taxon>
        <taxon>Glossinidae</taxon>
        <taxon>Glossina</taxon>
    </lineage>
</organism>
<sequence length="502" mass="57705">MINHQLCADNAGNNYVLNFSEYPTTEDIQQMNFSQDIRFEDVLLPECLTPPSSVNNPDNSQYQMFMHISDGYQQTTNSSYGSINSTSTDSVEQNALRKINRKIRKDEDTLNESDNYQNIQHLTNATTLHVTTSLSAVEEDELDIKPFEEPLGLLQSIDSGNLMQLSQQSSVQRTLVGEHINNKPKINLPPSLEEHEGDYKFRIKVQPKGPQIRGNKSNAVYSEHLKKLYIKKNENVYIDAYYTLKIPIQPLRVRAFMVFSKDTSEPVLRCQNHICEDNNENTKIRHSMLRCENAGVEYCGSETGKYIKDRYSVVIPLDAYVKSAEGENQVKQQLLFNFSCNNSCMSRRETSAIFLLETMSGEILAQRVLHVKVCTSPRRDKRSEEMPPKMNRKRKAPNEHLVESKSLKLDNSSLNTDYSRSSCEEISEYGISDASGGRNSNHSIHKENNGEFVMTLRFKNREAALNAIKLLFVDVQMREFFYRIPKERDEYWHLYQEALASN</sequence>
<dbReference type="CDD" id="cd08367">
    <property type="entry name" value="P53"/>
    <property type="match status" value="1"/>
</dbReference>
<keyword evidence="5 11" id="KW-0862">Zinc</keyword>
<evidence type="ECO:0000256" key="6">
    <source>
        <dbReference type="ARBA" id="ARBA00023015"/>
    </source>
</evidence>
<dbReference type="AlphaFoldDB" id="A0A1B0G0N7"/>
<evidence type="ECO:0000256" key="10">
    <source>
        <dbReference type="ARBA" id="ARBA00023242"/>
    </source>
</evidence>
<dbReference type="VEuPathDB" id="VectorBase:GMOY006812"/>
<evidence type="ECO:0000256" key="11">
    <source>
        <dbReference type="PIRSR" id="PIRSR602117-1"/>
    </source>
</evidence>
<dbReference type="GO" id="GO:0006915">
    <property type="term" value="P:apoptotic process"/>
    <property type="evidence" value="ECO:0007669"/>
    <property type="project" value="UniProtKB-KW"/>
</dbReference>
<dbReference type="Gene3D" id="2.60.40.720">
    <property type="match status" value="1"/>
</dbReference>
<protein>
    <recommendedName>
        <fullName evidence="14">p53 DNA-binding domain-containing protein</fullName>
    </recommendedName>
</protein>
<feature type="region of interest" description="Disordered" evidence="13">
    <location>
        <begin position="376"/>
        <end position="402"/>
    </location>
</feature>
<keyword evidence="16" id="KW-1185">Reference proteome</keyword>
<evidence type="ECO:0000256" key="2">
    <source>
        <dbReference type="ARBA" id="ARBA00006167"/>
    </source>
</evidence>
<feature type="binding site" evidence="11">
    <location>
        <position position="270"/>
    </location>
    <ligand>
        <name>Zn(2+)</name>
        <dbReference type="ChEBI" id="CHEBI:29105"/>
    </ligand>
</feature>
<comment type="subcellular location">
    <subcellularLocation>
        <location evidence="1">Nucleus</location>
    </subcellularLocation>
</comment>
<keyword evidence="6" id="KW-0805">Transcription regulation</keyword>
<keyword evidence="8" id="KW-0010">Activator</keyword>
<feature type="compositionally biased region" description="Basic and acidic residues" evidence="13">
    <location>
        <begin position="377"/>
        <end position="387"/>
    </location>
</feature>
<evidence type="ECO:0000256" key="12">
    <source>
        <dbReference type="PIRSR" id="PIRSR602117-2"/>
    </source>
</evidence>
<comment type="cofactor">
    <cofactor evidence="11">
        <name>Zn(2+)</name>
        <dbReference type="ChEBI" id="CHEBI:29105"/>
    </cofactor>
    <text evidence="11">Binds 1 zinc ion per subunit.</text>
</comment>
<dbReference type="PANTHER" id="PTHR11447:SF16">
    <property type="entry name" value="P53 PROTEIN LONG FORM VARIANT 1"/>
    <property type="match status" value="1"/>
</dbReference>
<dbReference type="SUPFAM" id="SSF49417">
    <property type="entry name" value="p53-like transcription factors"/>
    <property type="match status" value="1"/>
</dbReference>
<evidence type="ECO:0000256" key="5">
    <source>
        <dbReference type="ARBA" id="ARBA00022833"/>
    </source>
</evidence>
<dbReference type="InterPro" id="IPR012346">
    <property type="entry name" value="p53/RUNT-type_TF_DNA-bd_sf"/>
</dbReference>
<evidence type="ECO:0000313" key="15">
    <source>
        <dbReference type="EnsemblMetazoa" id="GMOY006812-PA"/>
    </source>
</evidence>
<feature type="site" description="Interaction with DNA" evidence="12">
    <location>
        <position position="216"/>
    </location>
</feature>
<accession>A0A1B0G0N7</accession>
<dbReference type="InterPro" id="IPR008967">
    <property type="entry name" value="p53-like_TF_DNA-bd_sf"/>
</dbReference>
<evidence type="ECO:0000256" key="9">
    <source>
        <dbReference type="ARBA" id="ARBA00023163"/>
    </source>
</evidence>
<feature type="binding site" evidence="11">
    <location>
        <position position="344"/>
    </location>
    <ligand>
        <name>Zn(2+)</name>
        <dbReference type="ChEBI" id="CHEBI:29105"/>
    </ligand>
</feature>
<dbReference type="STRING" id="37546.A0A1B0G0N7"/>
<dbReference type="EnsemblMetazoa" id="GMOY006812-RA">
    <property type="protein sequence ID" value="GMOY006812-PA"/>
    <property type="gene ID" value="GMOY006812"/>
</dbReference>
<dbReference type="GO" id="GO:0046872">
    <property type="term" value="F:metal ion binding"/>
    <property type="evidence" value="ECO:0007669"/>
    <property type="project" value="UniProtKB-KW"/>
</dbReference>
<keyword evidence="7" id="KW-0238">DNA-binding</keyword>
<feature type="domain" description="p53 DNA-binding" evidence="14">
    <location>
        <begin position="193"/>
        <end position="385"/>
    </location>
</feature>
<dbReference type="Proteomes" id="UP000092444">
    <property type="component" value="Unassembled WGS sequence"/>
</dbReference>